<evidence type="ECO:0000313" key="2">
    <source>
        <dbReference type="EMBL" id="KKN21108.1"/>
    </source>
</evidence>
<protein>
    <submittedName>
        <fullName evidence="2">Uncharacterized protein</fullName>
    </submittedName>
</protein>
<organism evidence="2">
    <name type="scientific">marine sediment metagenome</name>
    <dbReference type="NCBI Taxonomy" id="412755"/>
    <lineage>
        <taxon>unclassified sequences</taxon>
        <taxon>metagenomes</taxon>
        <taxon>ecological metagenomes</taxon>
    </lineage>
</organism>
<comment type="caution">
    <text evidence="2">The sequence shown here is derived from an EMBL/GenBank/DDBJ whole genome shotgun (WGS) entry which is preliminary data.</text>
</comment>
<dbReference type="EMBL" id="LAZR01003179">
    <property type="protein sequence ID" value="KKN21108.1"/>
    <property type="molecule type" value="Genomic_DNA"/>
</dbReference>
<gene>
    <name evidence="2" type="ORF">LCGC14_0928810</name>
</gene>
<sequence length="50" mass="5714">MKNNNIDIKAKQNTPAVLLHKEMNELNSHDTHNSNKEGHKGHMDQSAHQK</sequence>
<feature type="region of interest" description="Disordered" evidence="1">
    <location>
        <begin position="22"/>
        <end position="50"/>
    </location>
</feature>
<evidence type="ECO:0000256" key="1">
    <source>
        <dbReference type="SAM" id="MobiDB-lite"/>
    </source>
</evidence>
<name>A0A0F9RV71_9ZZZZ</name>
<proteinExistence type="predicted"/>
<accession>A0A0F9RV71</accession>
<dbReference type="AlphaFoldDB" id="A0A0F9RV71"/>
<reference evidence="2" key="1">
    <citation type="journal article" date="2015" name="Nature">
        <title>Complex archaea that bridge the gap between prokaryotes and eukaryotes.</title>
        <authorList>
            <person name="Spang A."/>
            <person name="Saw J.H."/>
            <person name="Jorgensen S.L."/>
            <person name="Zaremba-Niedzwiedzka K."/>
            <person name="Martijn J."/>
            <person name="Lind A.E."/>
            <person name="van Eijk R."/>
            <person name="Schleper C."/>
            <person name="Guy L."/>
            <person name="Ettema T.J."/>
        </authorList>
    </citation>
    <scope>NUCLEOTIDE SEQUENCE</scope>
</reference>